<dbReference type="GO" id="GO:0050129">
    <property type="term" value="F:N-formylglutamate deformylase activity"/>
    <property type="evidence" value="ECO:0007669"/>
    <property type="project" value="UniProtKB-EC"/>
</dbReference>
<dbReference type="InterPro" id="IPR007709">
    <property type="entry name" value="N-FG_amidohydro"/>
</dbReference>
<dbReference type="EMBL" id="JBHRZG010000024">
    <property type="protein sequence ID" value="MFC3835431.1"/>
    <property type="molecule type" value="Genomic_DNA"/>
</dbReference>
<reference evidence="2" key="1">
    <citation type="journal article" date="2019" name="Int. J. Syst. Evol. Microbiol.">
        <title>The Global Catalogue of Microorganisms (GCM) 10K type strain sequencing project: providing services to taxonomists for standard genome sequencing and annotation.</title>
        <authorList>
            <consortium name="The Broad Institute Genomics Platform"/>
            <consortium name="The Broad Institute Genome Sequencing Center for Infectious Disease"/>
            <person name="Wu L."/>
            <person name="Ma J."/>
        </authorList>
    </citation>
    <scope>NUCLEOTIDE SEQUENCE [LARGE SCALE GENOMIC DNA]</scope>
    <source>
        <strain evidence="2">CCTCC AB 2017081</strain>
    </source>
</reference>
<dbReference type="SUPFAM" id="SSF53187">
    <property type="entry name" value="Zn-dependent exopeptidases"/>
    <property type="match status" value="1"/>
</dbReference>
<dbReference type="Pfam" id="PF05013">
    <property type="entry name" value="FGase"/>
    <property type="match status" value="1"/>
</dbReference>
<evidence type="ECO:0000313" key="1">
    <source>
        <dbReference type="EMBL" id="MFC3835431.1"/>
    </source>
</evidence>
<comment type="caution">
    <text evidence="1">The sequence shown here is derived from an EMBL/GenBank/DDBJ whole genome shotgun (WGS) entry which is preliminary data.</text>
</comment>
<dbReference type="RefSeq" id="WP_322474572.1">
    <property type="nucleotide sequence ID" value="NZ_JBHRZG010000024.1"/>
</dbReference>
<keyword evidence="1" id="KW-0378">Hydrolase</keyword>
<dbReference type="Proteomes" id="UP001595803">
    <property type="component" value="Unassembled WGS sequence"/>
</dbReference>
<evidence type="ECO:0000313" key="2">
    <source>
        <dbReference type="Proteomes" id="UP001595803"/>
    </source>
</evidence>
<gene>
    <name evidence="1" type="ORF">ACFOSB_21425</name>
</gene>
<sequence length="264" mass="28409">MTPRRGDLVIVTPHSSGQVPADVLRDMLGDAAYDTPTRTAFLRRLFLDGDPYTDLIYALPGARHINAPWSRFVVDLNRERDDRVDNGVIKLVDFTRTPLYPAGFTLTEAARDARLRRIWDSFDAQVTDSLPGAALMIVGHCMGTHGPALGHDTGTPRPAICLMPGEDDAPTVPREHWPALKAACEAAFADVIAASPFERVTIGEPWQSDTLSVTHSRRSGVPALGIEVNAGLYLGSGGEPVDGAIRALNAAFAQFADAALTLLT</sequence>
<proteinExistence type="predicted"/>
<dbReference type="Gene3D" id="3.40.630.40">
    <property type="entry name" value="Zn-dependent exopeptidases"/>
    <property type="match status" value="1"/>
</dbReference>
<keyword evidence="2" id="KW-1185">Reference proteome</keyword>
<organism evidence="1 2">
    <name type="scientific">Deinococcus rufus</name>
    <dbReference type="NCBI Taxonomy" id="2136097"/>
    <lineage>
        <taxon>Bacteria</taxon>
        <taxon>Thermotogati</taxon>
        <taxon>Deinococcota</taxon>
        <taxon>Deinococci</taxon>
        <taxon>Deinococcales</taxon>
        <taxon>Deinococcaceae</taxon>
        <taxon>Deinococcus</taxon>
    </lineage>
</organism>
<accession>A0ABV7ZDF9</accession>
<protein>
    <submittedName>
        <fullName evidence="1">N-formylglutamate amidohydrolase</fullName>
        <ecNumber evidence="1">3.5.1.68</ecNumber>
    </submittedName>
</protein>
<dbReference type="EC" id="3.5.1.68" evidence="1"/>
<name>A0ABV7ZDF9_9DEIO</name>